<sequence>MSNATASSSSSSASGSQLTRVPSPVPTVSGEGSYGKNITYQHGLQPNPYQLLHLFNSGHLLTQLTSEPQTFVERLASALCAATEPPADDTLVYPDPTPDPDIKPKVESTDNTPD</sequence>
<feature type="region of interest" description="Disordered" evidence="1">
    <location>
        <begin position="84"/>
        <end position="114"/>
    </location>
</feature>
<evidence type="ECO:0000256" key="1">
    <source>
        <dbReference type="SAM" id="MobiDB-lite"/>
    </source>
</evidence>
<accession>A0A0W0G9P7</accession>
<evidence type="ECO:0000313" key="3">
    <source>
        <dbReference type="Proteomes" id="UP000054988"/>
    </source>
</evidence>
<protein>
    <submittedName>
        <fullName evidence="2">Uncharacterized protein</fullName>
    </submittedName>
</protein>
<feature type="compositionally biased region" description="Low complexity" evidence="1">
    <location>
        <begin position="1"/>
        <end position="16"/>
    </location>
</feature>
<reference evidence="2 3" key="1">
    <citation type="submission" date="2015-12" db="EMBL/GenBank/DDBJ databases">
        <title>Draft genome sequence of Moniliophthora roreri, the causal agent of frosty pod rot of cacao.</title>
        <authorList>
            <person name="Aime M.C."/>
            <person name="Diaz-Valderrama J.R."/>
            <person name="Kijpornyongpan T."/>
            <person name="Phillips-Mora W."/>
        </authorList>
    </citation>
    <scope>NUCLEOTIDE SEQUENCE [LARGE SCALE GENOMIC DNA]</scope>
    <source>
        <strain evidence="2 3">MCA 2952</strain>
    </source>
</reference>
<dbReference type="AlphaFoldDB" id="A0A0W0G9P7"/>
<evidence type="ECO:0000313" key="2">
    <source>
        <dbReference type="EMBL" id="KTB45290.1"/>
    </source>
</evidence>
<feature type="region of interest" description="Disordered" evidence="1">
    <location>
        <begin position="1"/>
        <end position="42"/>
    </location>
</feature>
<name>A0A0W0G9P7_MONRR</name>
<organism evidence="2 3">
    <name type="scientific">Moniliophthora roreri</name>
    <name type="common">Frosty pod rot fungus</name>
    <name type="synonym">Monilia roreri</name>
    <dbReference type="NCBI Taxonomy" id="221103"/>
    <lineage>
        <taxon>Eukaryota</taxon>
        <taxon>Fungi</taxon>
        <taxon>Dikarya</taxon>
        <taxon>Basidiomycota</taxon>
        <taxon>Agaricomycotina</taxon>
        <taxon>Agaricomycetes</taxon>
        <taxon>Agaricomycetidae</taxon>
        <taxon>Agaricales</taxon>
        <taxon>Marasmiineae</taxon>
        <taxon>Marasmiaceae</taxon>
        <taxon>Moniliophthora</taxon>
    </lineage>
</organism>
<dbReference type="Proteomes" id="UP000054988">
    <property type="component" value="Unassembled WGS sequence"/>
</dbReference>
<comment type="caution">
    <text evidence="2">The sequence shown here is derived from an EMBL/GenBank/DDBJ whole genome shotgun (WGS) entry which is preliminary data.</text>
</comment>
<dbReference type="EMBL" id="LATX01000731">
    <property type="protein sequence ID" value="KTB45290.1"/>
    <property type="molecule type" value="Genomic_DNA"/>
</dbReference>
<gene>
    <name evidence="2" type="ORF">WG66_2133</name>
</gene>
<proteinExistence type="predicted"/>